<accession>A0A368GYR8</accession>
<dbReference type="EMBL" id="JOJR01000033">
    <property type="protein sequence ID" value="RCN49502.1"/>
    <property type="molecule type" value="Genomic_DNA"/>
</dbReference>
<organism evidence="1 2">
    <name type="scientific">Ancylostoma caninum</name>
    <name type="common">Dog hookworm</name>
    <dbReference type="NCBI Taxonomy" id="29170"/>
    <lineage>
        <taxon>Eukaryota</taxon>
        <taxon>Metazoa</taxon>
        <taxon>Ecdysozoa</taxon>
        <taxon>Nematoda</taxon>
        <taxon>Chromadorea</taxon>
        <taxon>Rhabditida</taxon>
        <taxon>Rhabditina</taxon>
        <taxon>Rhabditomorpha</taxon>
        <taxon>Strongyloidea</taxon>
        <taxon>Ancylostomatidae</taxon>
        <taxon>Ancylostomatinae</taxon>
        <taxon>Ancylostoma</taxon>
    </lineage>
</organism>
<dbReference type="Proteomes" id="UP000252519">
    <property type="component" value="Unassembled WGS sequence"/>
</dbReference>
<proteinExistence type="predicted"/>
<gene>
    <name evidence="1" type="ORF">ANCCAN_04443</name>
</gene>
<dbReference type="OrthoDB" id="5866893at2759"/>
<name>A0A368GYR8_ANCCA</name>
<keyword evidence="2" id="KW-1185">Reference proteome</keyword>
<protein>
    <recommendedName>
        <fullName evidence="3">THAP-type domain-containing protein</fullName>
    </recommendedName>
</protein>
<sequence>MQVQILKDCHFRLSFFHLGADYLDNYKDPYICNFHFDASQFLYEGDRVYWRKDSFPRFRQRRSVLAEPFPWEVALSSGKQHIQYTTHPQRLRQGIQHEHKVTFRESFFKSKVIGMNLIR</sequence>
<evidence type="ECO:0008006" key="3">
    <source>
        <dbReference type="Google" id="ProtNLM"/>
    </source>
</evidence>
<evidence type="ECO:0000313" key="2">
    <source>
        <dbReference type="Proteomes" id="UP000252519"/>
    </source>
</evidence>
<evidence type="ECO:0000313" key="1">
    <source>
        <dbReference type="EMBL" id="RCN49502.1"/>
    </source>
</evidence>
<comment type="caution">
    <text evidence="1">The sequence shown here is derived from an EMBL/GenBank/DDBJ whole genome shotgun (WGS) entry which is preliminary data.</text>
</comment>
<dbReference type="STRING" id="29170.A0A368GYR8"/>
<reference evidence="1 2" key="1">
    <citation type="submission" date="2014-10" db="EMBL/GenBank/DDBJ databases">
        <title>Draft genome of the hookworm Ancylostoma caninum.</title>
        <authorList>
            <person name="Mitreva M."/>
        </authorList>
    </citation>
    <scope>NUCLEOTIDE SEQUENCE [LARGE SCALE GENOMIC DNA]</scope>
    <source>
        <strain evidence="1 2">Baltimore</strain>
    </source>
</reference>
<dbReference type="AlphaFoldDB" id="A0A368GYR8"/>